<dbReference type="GO" id="GO:0015936">
    <property type="term" value="P:coenzyme A metabolic process"/>
    <property type="evidence" value="ECO:0007669"/>
    <property type="project" value="InterPro"/>
</dbReference>
<reference evidence="3" key="1">
    <citation type="submission" date="2021-11" db="EMBL/GenBank/DDBJ databases">
        <authorList>
            <consortium name="Genoscope - CEA"/>
            <person name="William W."/>
        </authorList>
    </citation>
    <scope>NUCLEOTIDE SEQUENCE</scope>
</reference>
<evidence type="ECO:0000256" key="1">
    <source>
        <dbReference type="SAM" id="MobiDB-lite"/>
    </source>
</evidence>
<name>A0A8J2S8I6_9STRA</name>
<protein>
    <submittedName>
        <fullName evidence="3">Uncharacterized protein</fullName>
    </submittedName>
</protein>
<keyword evidence="4" id="KW-1185">Reference proteome</keyword>
<dbReference type="AlphaFoldDB" id="A0A8J2S8I6"/>
<feature type="region of interest" description="Disordered" evidence="1">
    <location>
        <begin position="1"/>
        <end position="26"/>
    </location>
</feature>
<dbReference type="GO" id="GO:0016616">
    <property type="term" value="F:oxidoreductase activity, acting on the CH-OH group of donors, NAD or NADP as acceptor"/>
    <property type="evidence" value="ECO:0007669"/>
    <property type="project" value="InterPro"/>
</dbReference>
<feature type="compositionally biased region" description="Pro residues" evidence="1">
    <location>
        <begin position="1"/>
        <end position="12"/>
    </location>
</feature>
<proteinExistence type="predicted"/>
<keyword evidence="2" id="KW-1133">Transmembrane helix</keyword>
<feature type="transmembrane region" description="Helical" evidence="2">
    <location>
        <begin position="74"/>
        <end position="93"/>
    </location>
</feature>
<organism evidence="3 4">
    <name type="scientific">Pelagomonas calceolata</name>
    <dbReference type="NCBI Taxonomy" id="35677"/>
    <lineage>
        <taxon>Eukaryota</taxon>
        <taxon>Sar</taxon>
        <taxon>Stramenopiles</taxon>
        <taxon>Ochrophyta</taxon>
        <taxon>Pelagophyceae</taxon>
        <taxon>Pelagomonadales</taxon>
        <taxon>Pelagomonadaceae</taxon>
        <taxon>Pelagomonas</taxon>
    </lineage>
</organism>
<dbReference type="OrthoDB" id="310654at2759"/>
<comment type="caution">
    <text evidence="3">The sequence shown here is derived from an EMBL/GenBank/DDBJ whole genome shotgun (WGS) entry which is preliminary data.</text>
</comment>
<dbReference type="InterPro" id="IPR009029">
    <property type="entry name" value="HMG_CoA_Rdtase_sub-bd_dom_sf"/>
</dbReference>
<dbReference type="Proteomes" id="UP000789595">
    <property type="component" value="Unassembled WGS sequence"/>
</dbReference>
<gene>
    <name evidence="3" type="ORF">PECAL_1P33490</name>
</gene>
<feature type="transmembrane region" description="Helical" evidence="2">
    <location>
        <begin position="37"/>
        <end position="54"/>
    </location>
</feature>
<sequence>MADLPPRAPPPRTDSRDSLLCSEASDPPEPKWWLLEWMNYLIMAIFLGSVCYHVQQTTFAPKLQRDATSLLPMLTIWSCCMAYFFGFFGISFVDKDEDLLMEFEHTPWEPTNVEELPRTLGSIVEDTGAMTHTPSQTTPRALSTNEEEPVQDALRNADDAERVAAVLARSRSLKVDVVGPISVDGRETLVPLADYSDIARLVGRGARVLRLAGGCITAAGKIREVEIGVCVACPTLATAQSLTDAALARAALARKAPGADPVAIVDATRIGRCCYARVACADAARAVDAVRRLNLPKNARVAAVSPPSSQTSQIACEATVPGPLLKRLLGASVADLCAASARRGAGAGAAPVWRADGRARAVLDAVARATGGPAFEGAVACAVEPANRGRDAHCSLHVEGVAAGGGGAFAALLDLRGAALDGARVRAAACLAAELAGLADDVACSSSSGS</sequence>
<evidence type="ECO:0000313" key="4">
    <source>
        <dbReference type="Proteomes" id="UP000789595"/>
    </source>
</evidence>
<dbReference type="EMBL" id="CAKKNE010000001">
    <property type="protein sequence ID" value="CAH0366838.1"/>
    <property type="molecule type" value="Genomic_DNA"/>
</dbReference>
<dbReference type="SUPFAM" id="SSF56542">
    <property type="entry name" value="Substrate-binding domain of HMG-CoA reductase"/>
    <property type="match status" value="1"/>
</dbReference>
<accession>A0A8J2S8I6</accession>
<keyword evidence="2" id="KW-0812">Transmembrane</keyword>
<keyword evidence="2" id="KW-0472">Membrane</keyword>
<evidence type="ECO:0000256" key="2">
    <source>
        <dbReference type="SAM" id="Phobius"/>
    </source>
</evidence>
<evidence type="ECO:0000313" key="3">
    <source>
        <dbReference type="EMBL" id="CAH0366838.1"/>
    </source>
</evidence>